<dbReference type="InterPro" id="IPR036457">
    <property type="entry name" value="PPM-type-like_dom_sf"/>
</dbReference>
<keyword evidence="2" id="KW-0812">Transmembrane</keyword>
<dbReference type="Pfam" id="PF07228">
    <property type="entry name" value="SpoIIE"/>
    <property type="match status" value="1"/>
</dbReference>
<organism evidence="4 5">
    <name type="scientific">Candidatus Merdibacter merdavium</name>
    <dbReference type="NCBI Taxonomy" id="2838692"/>
    <lineage>
        <taxon>Bacteria</taxon>
        <taxon>Bacillati</taxon>
        <taxon>Bacillota</taxon>
        <taxon>Erysipelotrichia</taxon>
        <taxon>Erysipelotrichales</taxon>
        <taxon>Erysipelotrichaceae</taxon>
        <taxon>Merdibacter</taxon>
    </lineage>
</organism>
<dbReference type="Proteomes" id="UP000823896">
    <property type="component" value="Unassembled WGS sequence"/>
</dbReference>
<evidence type="ECO:0000256" key="2">
    <source>
        <dbReference type="SAM" id="Phobius"/>
    </source>
</evidence>
<reference evidence="4" key="1">
    <citation type="journal article" date="2021" name="PeerJ">
        <title>Extensive microbial diversity within the chicken gut microbiome revealed by metagenomics and culture.</title>
        <authorList>
            <person name="Gilroy R."/>
            <person name="Ravi A."/>
            <person name="Getino M."/>
            <person name="Pursley I."/>
            <person name="Horton D.L."/>
            <person name="Alikhan N.F."/>
            <person name="Baker D."/>
            <person name="Gharbi K."/>
            <person name="Hall N."/>
            <person name="Watson M."/>
            <person name="Adriaenssens E.M."/>
            <person name="Foster-Nyarko E."/>
            <person name="Jarju S."/>
            <person name="Secka A."/>
            <person name="Antonio M."/>
            <person name="Oren A."/>
            <person name="Chaudhuri R.R."/>
            <person name="La Ragione R."/>
            <person name="Hildebrand F."/>
            <person name="Pallen M.J."/>
        </authorList>
    </citation>
    <scope>NUCLEOTIDE SEQUENCE</scope>
    <source>
        <strain evidence="4">CHK187-11901</strain>
    </source>
</reference>
<proteinExistence type="predicted"/>
<feature type="transmembrane region" description="Helical" evidence="2">
    <location>
        <begin position="56"/>
        <end position="89"/>
    </location>
</feature>
<keyword evidence="2" id="KW-0472">Membrane</keyword>
<dbReference type="AlphaFoldDB" id="A0A9D2SWL3"/>
<dbReference type="EMBL" id="DWWM01000052">
    <property type="protein sequence ID" value="HJC37079.1"/>
    <property type="molecule type" value="Genomic_DNA"/>
</dbReference>
<feature type="domain" description="PPM-type phosphatase" evidence="3">
    <location>
        <begin position="419"/>
        <end position="613"/>
    </location>
</feature>
<dbReference type="SUPFAM" id="SSF81606">
    <property type="entry name" value="PP2C-like"/>
    <property type="match status" value="1"/>
</dbReference>
<feature type="transmembrane region" description="Helical" evidence="2">
    <location>
        <begin position="109"/>
        <end position="133"/>
    </location>
</feature>
<dbReference type="GO" id="GO:0016791">
    <property type="term" value="F:phosphatase activity"/>
    <property type="evidence" value="ECO:0007669"/>
    <property type="project" value="TreeGrafter"/>
</dbReference>
<dbReference type="SMART" id="SM00331">
    <property type="entry name" value="PP2C_SIG"/>
    <property type="match status" value="1"/>
</dbReference>
<feature type="transmembrane region" description="Helical" evidence="2">
    <location>
        <begin position="20"/>
        <end position="44"/>
    </location>
</feature>
<evidence type="ECO:0000313" key="5">
    <source>
        <dbReference type="Proteomes" id="UP000823896"/>
    </source>
</evidence>
<accession>A0A9D2SWL3</accession>
<dbReference type="InterPro" id="IPR001932">
    <property type="entry name" value="PPM-type_phosphatase-like_dom"/>
</dbReference>
<evidence type="ECO:0000313" key="4">
    <source>
        <dbReference type="EMBL" id="HJC37079.1"/>
    </source>
</evidence>
<evidence type="ECO:0000256" key="1">
    <source>
        <dbReference type="ARBA" id="ARBA00022801"/>
    </source>
</evidence>
<keyword evidence="1" id="KW-0378">Hydrolase</keyword>
<evidence type="ECO:0000259" key="3">
    <source>
        <dbReference type="SMART" id="SM00331"/>
    </source>
</evidence>
<comment type="caution">
    <text evidence="4">The sequence shown here is derived from an EMBL/GenBank/DDBJ whole genome shotgun (WGS) entry which is preliminary data.</text>
</comment>
<dbReference type="InterPro" id="IPR052016">
    <property type="entry name" value="Bact_Sigma-Reg"/>
</dbReference>
<reference evidence="4" key="2">
    <citation type="submission" date="2021-04" db="EMBL/GenBank/DDBJ databases">
        <authorList>
            <person name="Gilroy R."/>
        </authorList>
    </citation>
    <scope>NUCLEOTIDE SEQUENCE</scope>
    <source>
        <strain evidence="4">CHK187-11901</strain>
    </source>
</reference>
<gene>
    <name evidence="4" type="ORF">H9702_08135</name>
</gene>
<name>A0A9D2SWL3_9FIRM</name>
<keyword evidence="2" id="KW-1133">Transmembrane helix</keyword>
<protein>
    <submittedName>
        <fullName evidence="4">SpoIIE family protein phosphatase</fullName>
    </submittedName>
</protein>
<sequence>MEKTAMKDPAVGLHMNLEIIVYLCAGVFCAFLPLRFQYLMLFPFLTYGYLHNRRALLFFLFSHVLFLGALSVSTAYLTLLGILIFFLLVQCVRSAHRLSLWLTLINIAMQFPFVIQMQDAAQIIAMMMLLIVLYGEQYEKDAWIRNAWWNNDVWKGTLIVSLYLFCGQLFPEQELIAAVAASLAAVSACSPHAALTLLLMMRVCEPHFPLLSALGLLLFRAGPIRFESKALLYLVIVVLQHPDWQELAAAAACILTFFLIHLFQARKRPLAHSMQGQDEKQQLRRRLQNFSGIFHSMAQFYRQHAHEDAALLFQMAEGVEQLSRELFDDHEQMDEKHLREILEGYQFEVHSLNISCLFEGEVQVEGEIGRVSAKEMESTLLPLLGTLFHCSFRLTHMADSRWLCRSTRFVATSAPKLKVDGACESIAAAKGENGDTCSLFRYGSYTLCTISDGMGNGCKAAESSSLVSGIFQRMIVSGMDPSRAVRTINQLVHSDTYATLDAVCVDTHKGSAYLVKSAACPTLLLRGHELIRLHGRSLPIGIVEEIQPDCFRLQLQEGDALIMFSDGIHPQEIVEWARARQEGKDARGELEELLHRLRCRQREDDSTVAILKVERHEV</sequence>
<dbReference type="Gene3D" id="3.60.40.10">
    <property type="entry name" value="PPM-type phosphatase domain"/>
    <property type="match status" value="1"/>
</dbReference>
<dbReference type="PANTHER" id="PTHR43156:SF2">
    <property type="entry name" value="STAGE II SPORULATION PROTEIN E"/>
    <property type="match status" value="1"/>
</dbReference>
<dbReference type="PANTHER" id="PTHR43156">
    <property type="entry name" value="STAGE II SPORULATION PROTEIN E-RELATED"/>
    <property type="match status" value="1"/>
</dbReference>